<dbReference type="Pfam" id="PF00487">
    <property type="entry name" value="FA_desaturase"/>
    <property type="match status" value="1"/>
</dbReference>
<dbReference type="AlphaFoldDB" id="A0A849BL12"/>
<sequence>MDDVVIPTGAALTPPRALRHRDRQVSTYTELARRVREAGLMSRRRGYYWPRMAAAALALGAVATGVVLVGHSWWVLLLAAALALVVTQCAFLGHDGAHRQIFASPRANEWAGRVFASLVAGLSYGWWTGKHTRHHQAPNQLGVDGDVEPGALSFTVEAAESRRGALRWLTRHQGWLFFPLLLLEGVNLHVASATRLLRGRSVRGRWVDVAMIAGHWGAYLSVLLLLLSPGKAAAFLAVHLAVFGVSMGGAFAPNHVGMPVVARGAKVDFLRRQVLMSRNVRGGALVRTVMGGLELQVEHHLFPSMPRPNLRRAQPLVRAYCAEQGVLYTETTLWGAYRAVVTHLDRVGLAARGATTCPLAAQLR</sequence>
<name>A0A849BL12_9ACTN</name>
<dbReference type="PANTHER" id="PTHR19353">
    <property type="entry name" value="FATTY ACID DESATURASE 2"/>
    <property type="match status" value="1"/>
</dbReference>
<accession>A0A849BL12</accession>
<dbReference type="GO" id="GO:0016717">
    <property type="term" value="F:oxidoreductase activity, acting on paired donors, with oxidation of a pair of donors resulting in the reduction of molecular oxygen to two molecules of water"/>
    <property type="evidence" value="ECO:0007669"/>
    <property type="project" value="TreeGrafter"/>
</dbReference>
<feature type="transmembrane region" description="Helical" evidence="1">
    <location>
        <begin position="209"/>
        <end position="227"/>
    </location>
</feature>
<reference evidence="3 4" key="1">
    <citation type="submission" date="2020-05" db="EMBL/GenBank/DDBJ databases">
        <title>MicrobeNet Type strains.</title>
        <authorList>
            <person name="Nicholson A.C."/>
        </authorList>
    </citation>
    <scope>NUCLEOTIDE SEQUENCE [LARGE SCALE GENOMIC DNA]</scope>
    <source>
        <strain evidence="3 4">JCM 14547</strain>
    </source>
</reference>
<dbReference type="EMBL" id="JABEMA010000001">
    <property type="protein sequence ID" value="NNH21492.1"/>
    <property type="molecule type" value="Genomic_DNA"/>
</dbReference>
<feature type="transmembrane region" description="Helical" evidence="1">
    <location>
        <begin position="73"/>
        <end position="94"/>
    </location>
</feature>
<dbReference type="PIRSF" id="PIRSF015921">
    <property type="entry name" value="FA_sphinglp_des"/>
    <property type="match status" value="1"/>
</dbReference>
<dbReference type="CDD" id="cd03506">
    <property type="entry name" value="Delta6-FADS-like"/>
    <property type="match status" value="1"/>
</dbReference>
<feature type="transmembrane region" description="Helical" evidence="1">
    <location>
        <begin position="48"/>
        <end position="67"/>
    </location>
</feature>
<evidence type="ECO:0000259" key="2">
    <source>
        <dbReference type="Pfam" id="PF00487"/>
    </source>
</evidence>
<dbReference type="GO" id="GO:0016020">
    <property type="term" value="C:membrane"/>
    <property type="evidence" value="ECO:0007669"/>
    <property type="project" value="TreeGrafter"/>
</dbReference>
<keyword evidence="1" id="KW-0812">Transmembrane</keyword>
<dbReference type="RefSeq" id="WP_171201364.1">
    <property type="nucleotide sequence ID" value="NZ_BAAANP010000012.1"/>
</dbReference>
<dbReference type="InterPro" id="IPR005804">
    <property type="entry name" value="FA_desaturase_dom"/>
</dbReference>
<protein>
    <submittedName>
        <fullName evidence="3">Acyl-CoA desaturase</fullName>
    </submittedName>
</protein>
<keyword evidence="1" id="KW-1133">Transmembrane helix</keyword>
<feature type="transmembrane region" description="Helical" evidence="1">
    <location>
        <begin position="233"/>
        <end position="253"/>
    </location>
</feature>
<comment type="caution">
    <text evidence="3">The sequence shown here is derived from an EMBL/GenBank/DDBJ whole genome shotgun (WGS) entry which is preliminary data.</text>
</comment>
<proteinExistence type="predicted"/>
<dbReference type="GO" id="GO:0008610">
    <property type="term" value="P:lipid biosynthetic process"/>
    <property type="evidence" value="ECO:0007669"/>
    <property type="project" value="UniProtKB-ARBA"/>
</dbReference>
<organism evidence="3 4">
    <name type="scientific">Pseudokineococcus marinus</name>
    <dbReference type="NCBI Taxonomy" id="351215"/>
    <lineage>
        <taxon>Bacteria</taxon>
        <taxon>Bacillati</taxon>
        <taxon>Actinomycetota</taxon>
        <taxon>Actinomycetes</taxon>
        <taxon>Kineosporiales</taxon>
        <taxon>Kineosporiaceae</taxon>
        <taxon>Pseudokineococcus</taxon>
    </lineage>
</organism>
<gene>
    <name evidence="3" type="ORF">HLB09_00020</name>
</gene>
<dbReference type="Proteomes" id="UP000555552">
    <property type="component" value="Unassembled WGS sequence"/>
</dbReference>
<evidence type="ECO:0000313" key="3">
    <source>
        <dbReference type="EMBL" id="NNH21492.1"/>
    </source>
</evidence>
<dbReference type="InterPro" id="IPR012171">
    <property type="entry name" value="Fatty_acid_desaturase"/>
</dbReference>
<evidence type="ECO:0000256" key="1">
    <source>
        <dbReference type="SAM" id="Phobius"/>
    </source>
</evidence>
<dbReference type="PANTHER" id="PTHR19353:SF19">
    <property type="entry name" value="DELTA(5) FATTY ACID DESATURASE C-RELATED"/>
    <property type="match status" value="1"/>
</dbReference>
<keyword evidence="1" id="KW-0472">Membrane</keyword>
<evidence type="ECO:0000313" key="4">
    <source>
        <dbReference type="Proteomes" id="UP000555552"/>
    </source>
</evidence>
<feature type="transmembrane region" description="Helical" evidence="1">
    <location>
        <begin position="176"/>
        <end position="197"/>
    </location>
</feature>
<keyword evidence="4" id="KW-1185">Reference proteome</keyword>
<feature type="domain" description="Fatty acid desaturase" evidence="2">
    <location>
        <begin position="72"/>
        <end position="331"/>
    </location>
</feature>